<dbReference type="Gene3D" id="1.10.287.130">
    <property type="match status" value="1"/>
</dbReference>
<evidence type="ECO:0000256" key="1">
    <source>
        <dbReference type="ARBA" id="ARBA00000085"/>
    </source>
</evidence>
<organism evidence="6 7">
    <name type="scientific">Nannocystis radixulma</name>
    <dbReference type="NCBI Taxonomy" id="2995305"/>
    <lineage>
        <taxon>Bacteria</taxon>
        <taxon>Pseudomonadati</taxon>
        <taxon>Myxococcota</taxon>
        <taxon>Polyangia</taxon>
        <taxon>Nannocystales</taxon>
        <taxon>Nannocystaceae</taxon>
        <taxon>Nannocystis</taxon>
    </lineage>
</organism>
<dbReference type="PRINTS" id="PR00344">
    <property type="entry name" value="BCTRLSENSOR"/>
</dbReference>
<comment type="catalytic activity">
    <reaction evidence="1">
        <text>ATP + protein L-histidine = ADP + protein N-phospho-L-histidine.</text>
        <dbReference type="EC" id="2.7.13.3"/>
    </reaction>
</comment>
<dbReference type="InterPro" id="IPR041664">
    <property type="entry name" value="AAA_16"/>
</dbReference>
<dbReference type="InterPro" id="IPR011009">
    <property type="entry name" value="Kinase-like_dom_sf"/>
</dbReference>
<dbReference type="EC" id="2.7.13.3" evidence="2"/>
<dbReference type="PROSITE" id="PS50109">
    <property type="entry name" value="HIS_KIN"/>
    <property type="match status" value="1"/>
</dbReference>
<comment type="caution">
    <text evidence="6">The sequence shown here is derived from an EMBL/GenBank/DDBJ whole genome shotgun (WGS) entry which is preliminary data.</text>
</comment>
<dbReference type="Gene3D" id="1.10.510.10">
    <property type="entry name" value="Transferase(Phosphotransferase) domain 1"/>
    <property type="match status" value="1"/>
</dbReference>
<evidence type="ECO:0000259" key="5">
    <source>
        <dbReference type="PROSITE" id="PS50109"/>
    </source>
</evidence>
<keyword evidence="6" id="KW-0547">Nucleotide-binding</keyword>
<dbReference type="Proteomes" id="UP001217838">
    <property type="component" value="Unassembled WGS sequence"/>
</dbReference>
<dbReference type="RefSeq" id="WP_271999705.1">
    <property type="nucleotide sequence ID" value="NZ_JAQNDN010000010.1"/>
</dbReference>
<evidence type="ECO:0000256" key="3">
    <source>
        <dbReference type="ARBA" id="ARBA00022553"/>
    </source>
</evidence>
<sequence length="1698" mass="184133">MLTTADYDSPEPLYGGRRTLVVRMRRKRGSGTVIVKCLRDPSPPRLEVARLRHEFGCMRKLDSDAVVRPIEMTHSSQGVALVMEDFGGVSLHQELQRRREPLELGLVLQIGVRVCDALGALHDVGLVHRDVKPHNIIVNFATGRVALSDLGIAAPPTGEPTGEFVGSPHFVSPEQTGRIARGVDHRSDLYSFGVTLYLLCTGVLPFAGDDPLELVHCAIARVPTPPHVLAPKLPLVVSRIIAKVIAKDPERRYQSARGLRADLQRCRDALVAGGELFDFPLGQDDVAEAFQISEVLVGREPELLAIDGASGGLAVVHGPPGSGRSALVRGVERRAATRGHQLVRCVGDVDLARTSPYGPLWLLLRELLRRRLSASEAAAAEFRDKVRERLDDQLALALPHLPELAALVDPGLAPDRLLPGEADQRLRLALLALLRLCAELEGELVVFVDDVQHLGGPALQVIATALLERRIARISWVFTARPDDLAGPLADLCHDVAAAGLPFASIALRPLTVAELEQIVSDTLSPAVADAPGLAALLHARSLGLPRVVADLLRTVGRDAFRYDRDAHVWRWDAAIVRSAALADDIFAELAARAAALPAATREVLALAGCVGPRVPLADLAVAARRPLPALAADLDAAVDHGLVRRDGDDDDAALAFAAPGLAAVVAADLDAPRRAEVHLDLARHMLQRTCLKGHELFTMLEHFARVGALLRDRAERLVVAERHLAGGREALSGGAYAYAIDLLRRGIELLPPDPWAAAPRLTYDLQRACVEAEYLGGQVDAALARFEPLLAGATDELERMDLFGLRLDLELAVGDLYAAFHSGRRALKLFGIDMPERVGPAQIALEIARTRWALRGRSHADLEALPVATDPRVLRIEQLLHRLVGPAMLADPAWLTLLMLRQLGALPRTGLTPYSTQACVYYASVLIGGFDDIAGGAAYARLSRRMQARLCDPYTIGRLDEHHGMFITPWTQPWSEALRELQDGARKSEANGDAVIVAFSLLSLPVTMYLAGEELTRVRAVRAENRATLQRRLGPDFYECYRIETDLLLNLLDEPHDPRDGPVWREDEFLAARERFPIAQIVYHKSRANLAVLAGEFSLALPHVEAALARVQLLFSNVVLVDLHFLAALCYAGLLRSAGPLERLRLRAKLTRQLAKLDKYAAHNEANFGARQQLAHGAAARSDGRRGDALLRYNRAIELARRHGSPHLEAIAGEHAARLCFETGDDSVGATYLHGALRAYDRWGARARVRALQREFAAHVPAEVDVSTTTASSTTPSNPGSASARLDLASALKAAQAISGEIALDRLLRTLVAVVMENAGARRVVIALRHDQHIFVEADATLEPHAVAVMQGIKLSAYPRLPRSLMAFVARTREPVVLRDAAGEGPFVGDPDIIERGLRSVLCAPIVHHGQLIGLLYLEHEQATGVFTAGRLDLLRHVAAQAAVSVENARLYAGLAAARDQAVAAAGTQSRFLMRMSHELRTPLNAIIGYAELIDEEVDERDPEAVRGDLRRIRGAADRLLRTLSNILELSSAEGGRIAVNLQTVDLTALLHAALVQVEPLAREQYDTVVLQLAPDLGAVATDPGKLEYCLVSLLDNACRFTRRGRVSLAAEVSGNGVRITVADTGIGIAPEHLGRLFQPFSQIDDSPTRRYEGAGVSLAVARHFCDLLGIRLGVTSEPGTGTTFVLELPRDFQAPA</sequence>
<dbReference type="SMART" id="SM00387">
    <property type="entry name" value="HATPase_c"/>
    <property type="match status" value="1"/>
</dbReference>
<evidence type="ECO:0000259" key="4">
    <source>
        <dbReference type="PROSITE" id="PS50011"/>
    </source>
</evidence>
<dbReference type="InterPro" id="IPR036097">
    <property type="entry name" value="HisK_dim/P_sf"/>
</dbReference>
<dbReference type="PANTHER" id="PTHR43642:SF1">
    <property type="entry name" value="HYBRID SIGNAL TRANSDUCTION HISTIDINE KINASE G"/>
    <property type="match status" value="1"/>
</dbReference>
<dbReference type="Gene3D" id="3.30.450.40">
    <property type="match status" value="1"/>
</dbReference>
<evidence type="ECO:0000313" key="7">
    <source>
        <dbReference type="Proteomes" id="UP001217838"/>
    </source>
</evidence>
<dbReference type="SUPFAM" id="SSF47384">
    <property type="entry name" value="Homodimeric domain of signal transducing histidine kinase"/>
    <property type="match status" value="1"/>
</dbReference>
<dbReference type="InterPro" id="IPR053159">
    <property type="entry name" value="Hybrid_Histidine_Kinase"/>
</dbReference>
<dbReference type="SMART" id="SM00220">
    <property type="entry name" value="S_TKc"/>
    <property type="match status" value="1"/>
</dbReference>
<dbReference type="InterPro" id="IPR003661">
    <property type="entry name" value="HisK_dim/P_dom"/>
</dbReference>
<dbReference type="PROSITE" id="PS50011">
    <property type="entry name" value="PROTEIN_KINASE_DOM"/>
    <property type="match status" value="1"/>
</dbReference>
<dbReference type="PROSITE" id="PS00108">
    <property type="entry name" value="PROTEIN_KINASE_ST"/>
    <property type="match status" value="1"/>
</dbReference>
<dbReference type="InterPro" id="IPR005467">
    <property type="entry name" value="His_kinase_dom"/>
</dbReference>
<dbReference type="Pfam" id="PF00069">
    <property type="entry name" value="Pkinase"/>
    <property type="match status" value="1"/>
</dbReference>
<protein>
    <recommendedName>
        <fullName evidence="2">histidine kinase</fullName>
        <ecNumber evidence="2">2.7.13.3</ecNumber>
    </recommendedName>
</protein>
<accession>A0ABT5B841</accession>
<feature type="domain" description="Histidine kinase" evidence="5">
    <location>
        <begin position="1476"/>
        <end position="1694"/>
    </location>
</feature>
<name>A0ABT5B841_9BACT</name>
<dbReference type="InterPro" id="IPR003018">
    <property type="entry name" value="GAF"/>
</dbReference>
<dbReference type="SMART" id="SM00388">
    <property type="entry name" value="HisKA"/>
    <property type="match status" value="1"/>
</dbReference>
<evidence type="ECO:0000313" key="6">
    <source>
        <dbReference type="EMBL" id="MDC0669903.1"/>
    </source>
</evidence>
<dbReference type="SMART" id="SM00065">
    <property type="entry name" value="GAF"/>
    <property type="match status" value="1"/>
</dbReference>
<reference evidence="6 7" key="1">
    <citation type="submission" date="2022-11" db="EMBL/GenBank/DDBJ databases">
        <title>Minimal conservation of predation-associated metabolite biosynthetic gene clusters underscores biosynthetic potential of Myxococcota including descriptions for ten novel species: Archangium lansinium sp. nov., Myxococcus landrumus sp. nov., Nannocystis bai.</title>
        <authorList>
            <person name="Ahearne A."/>
            <person name="Stevens C."/>
            <person name="Dowd S."/>
        </authorList>
    </citation>
    <scope>NUCLEOTIDE SEQUENCE [LARGE SCALE GENOMIC DNA]</scope>
    <source>
        <strain evidence="6 7">NCELM</strain>
    </source>
</reference>
<dbReference type="InterPro" id="IPR008271">
    <property type="entry name" value="Ser/Thr_kinase_AS"/>
</dbReference>
<dbReference type="EMBL" id="JAQNDN010000010">
    <property type="protein sequence ID" value="MDC0669903.1"/>
    <property type="molecule type" value="Genomic_DNA"/>
</dbReference>
<dbReference type="CDD" id="cd14014">
    <property type="entry name" value="STKc_PknB_like"/>
    <property type="match status" value="1"/>
</dbReference>
<gene>
    <name evidence="6" type="ORF">POL58_19265</name>
</gene>
<keyword evidence="7" id="KW-1185">Reference proteome</keyword>
<dbReference type="InterPro" id="IPR029016">
    <property type="entry name" value="GAF-like_dom_sf"/>
</dbReference>
<dbReference type="SUPFAM" id="SSF56112">
    <property type="entry name" value="Protein kinase-like (PK-like)"/>
    <property type="match status" value="1"/>
</dbReference>
<dbReference type="InterPro" id="IPR000719">
    <property type="entry name" value="Prot_kinase_dom"/>
</dbReference>
<dbReference type="SUPFAM" id="SSF55781">
    <property type="entry name" value="GAF domain-like"/>
    <property type="match status" value="1"/>
</dbReference>
<dbReference type="CDD" id="cd16922">
    <property type="entry name" value="HATPase_EvgS-ArcB-TorS-like"/>
    <property type="match status" value="1"/>
</dbReference>
<dbReference type="InterPro" id="IPR036890">
    <property type="entry name" value="HATPase_C_sf"/>
</dbReference>
<feature type="domain" description="Protein kinase" evidence="4">
    <location>
        <begin position="7"/>
        <end position="271"/>
    </location>
</feature>
<dbReference type="InterPro" id="IPR004358">
    <property type="entry name" value="Sig_transdc_His_kin-like_C"/>
</dbReference>
<dbReference type="InterPro" id="IPR003593">
    <property type="entry name" value="AAA+_ATPase"/>
</dbReference>
<dbReference type="Pfam" id="PF02518">
    <property type="entry name" value="HATPase_c"/>
    <property type="match status" value="1"/>
</dbReference>
<dbReference type="InterPro" id="IPR027417">
    <property type="entry name" value="P-loop_NTPase"/>
</dbReference>
<dbReference type="SUPFAM" id="SSF55874">
    <property type="entry name" value="ATPase domain of HSP90 chaperone/DNA topoisomerase II/histidine kinase"/>
    <property type="match status" value="1"/>
</dbReference>
<dbReference type="PANTHER" id="PTHR43642">
    <property type="entry name" value="HYBRID SIGNAL TRANSDUCTION HISTIDINE KINASE G"/>
    <property type="match status" value="1"/>
</dbReference>
<evidence type="ECO:0000256" key="2">
    <source>
        <dbReference type="ARBA" id="ARBA00012438"/>
    </source>
</evidence>
<dbReference type="Pfam" id="PF13191">
    <property type="entry name" value="AAA_16"/>
    <property type="match status" value="1"/>
</dbReference>
<dbReference type="SMART" id="SM00382">
    <property type="entry name" value="AAA"/>
    <property type="match status" value="1"/>
</dbReference>
<keyword evidence="6" id="KW-0067">ATP-binding</keyword>
<dbReference type="SUPFAM" id="SSF52540">
    <property type="entry name" value="P-loop containing nucleoside triphosphate hydrolases"/>
    <property type="match status" value="1"/>
</dbReference>
<dbReference type="Pfam" id="PF00512">
    <property type="entry name" value="HisKA"/>
    <property type="match status" value="1"/>
</dbReference>
<dbReference type="GO" id="GO:0005524">
    <property type="term" value="F:ATP binding"/>
    <property type="evidence" value="ECO:0007669"/>
    <property type="project" value="UniProtKB-KW"/>
</dbReference>
<dbReference type="Gene3D" id="3.30.565.10">
    <property type="entry name" value="Histidine kinase-like ATPase, C-terminal domain"/>
    <property type="match status" value="1"/>
</dbReference>
<keyword evidence="3" id="KW-0597">Phosphoprotein</keyword>
<proteinExistence type="predicted"/>
<dbReference type="CDD" id="cd00082">
    <property type="entry name" value="HisKA"/>
    <property type="match status" value="1"/>
</dbReference>
<dbReference type="Pfam" id="PF01590">
    <property type="entry name" value="GAF"/>
    <property type="match status" value="1"/>
</dbReference>
<dbReference type="InterPro" id="IPR003594">
    <property type="entry name" value="HATPase_dom"/>
</dbReference>